<organism evidence="4 5">
    <name type="scientific">Phormidium tenue FACHB-1050</name>
    <dbReference type="NCBI Taxonomy" id="2692857"/>
    <lineage>
        <taxon>Bacteria</taxon>
        <taxon>Bacillati</taxon>
        <taxon>Cyanobacteriota</taxon>
        <taxon>Cyanophyceae</taxon>
        <taxon>Oscillatoriophycideae</taxon>
        <taxon>Oscillatoriales</taxon>
        <taxon>Oscillatoriaceae</taxon>
        <taxon>Phormidium</taxon>
    </lineage>
</organism>
<dbReference type="InterPro" id="IPR016187">
    <property type="entry name" value="CTDL_fold"/>
</dbReference>
<dbReference type="Pfam" id="PF00656">
    <property type="entry name" value="Peptidase_C14"/>
    <property type="match status" value="1"/>
</dbReference>
<evidence type="ECO:0000259" key="3">
    <source>
        <dbReference type="Pfam" id="PF03781"/>
    </source>
</evidence>
<keyword evidence="5" id="KW-1185">Reference proteome</keyword>
<reference evidence="4 5" key="1">
    <citation type="journal article" date="2020" name="ISME J.">
        <title>Comparative genomics reveals insights into cyanobacterial evolution and habitat adaptation.</title>
        <authorList>
            <person name="Chen M.Y."/>
            <person name="Teng W.K."/>
            <person name="Zhao L."/>
            <person name="Hu C.X."/>
            <person name="Zhou Y.K."/>
            <person name="Han B.P."/>
            <person name="Song L.R."/>
            <person name="Shu W.S."/>
        </authorList>
    </citation>
    <scope>NUCLEOTIDE SEQUENCE [LARGE SCALE GENOMIC DNA]</scope>
    <source>
        <strain evidence="4 5">FACHB-1050</strain>
    </source>
</reference>
<feature type="domain" description="Peptidase C14 caspase" evidence="2">
    <location>
        <begin position="3"/>
        <end position="219"/>
    </location>
</feature>
<dbReference type="SUPFAM" id="SSF52129">
    <property type="entry name" value="Caspase-like"/>
    <property type="match status" value="1"/>
</dbReference>
<dbReference type="NCBIfam" id="NF047832">
    <property type="entry name" value="caspase_w_EACC1"/>
    <property type="match status" value="1"/>
</dbReference>
<dbReference type="PANTHER" id="PTHR23150">
    <property type="entry name" value="SULFATASE MODIFYING FACTOR 1, 2"/>
    <property type="match status" value="1"/>
</dbReference>
<name>A0ABR8C7Q4_9CYAN</name>
<gene>
    <name evidence="4" type="ORF">H6G05_04420</name>
</gene>
<dbReference type="EMBL" id="JACJQY010000004">
    <property type="protein sequence ID" value="MBD2316095.1"/>
    <property type="molecule type" value="Genomic_DNA"/>
</dbReference>
<dbReference type="SUPFAM" id="SSF56436">
    <property type="entry name" value="C-type lectin-like"/>
    <property type="match status" value="1"/>
</dbReference>
<dbReference type="Pfam" id="PF03781">
    <property type="entry name" value="FGE-sulfatase"/>
    <property type="match status" value="1"/>
</dbReference>
<dbReference type="InterPro" id="IPR029030">
    <property type="entry name" value="Caspase-like_dom_sf"/>
</dbReference>
<dbReference type="PANTHER" id="PTHR23150:SF19">
    <property type="entry name" value="FORMYLGLYCINE-GENERATING ENZYME"/>
    <property type="match status" value="1"/>
</dbReference>
<evidence type="ECO:0000313" key="5">
    <source>
        <dbReference type="Proteomes" id="UP000618445"/>
    </source>
</evidence>
<evidence type="ECO:0000313" key="4">
    <source>
        <dbReference type="EMBL" id="MBD2316095.1"/>
    </source>
</evidence>
<sequence length="747" mass="85623">MGRYALLIGISNYTKGLDLLPSAVKDVDALQQVLLNPEIGCFADRDVVVLKDAEKGAIETAIYHLFANRKPDDLLLFYFSGHGVTDDRRDFYFTGTSTSKEALPPTAVSSVYVQTQMYNSRSQRQVAILDCCHSGAFPKGMKAKDIGTVDIKLGGEGQAILTAADSSQYAFEQEGFELSLYTHFLVEGLKTGAADRDEDGDVSVDELHVYVEGKVKSINNSMSPKFFGQKEGHRIVLTRAAQDDPKLRFRKEVEKVVKRSNGKISVIARNLLIEKSEWIDFSEAESIINEVLRPYQEYSRKLKKYENALTEMIVEEFPFSEVTQEELREYETYLGLREDDLQTIKNRIVGTKQVEYEQQLQQEQRQAEAARLKRQQEEDERLRLQQVAEAESQKQESDRLERLRMEAQEEDRLNWLQEEAERTKRQQIKPAQPEFEFEIIQVKLDKKTVIVQKEVDSFFGLSKKLVDTEEQRVTVSLDRKKGKVEYISENLGNGVTLDLVRIPAGKFMMGMPANESQIALENAKKYDLSNAETWLDWSTLQHEVKVPAFLMGKYAVTNAQWQSIMGTKPSEKSDVKFQGKTQPVINVSWDDAKEFCKRLSEKLKKNVRLPSEAEWEYACRAGTTTDFHFGETITPELVNYNGNYPYVDVPKGEYRNQTVDVQSFSPNAWGLYQMHGNVWEWCEDIWHENYNGAPKDGSAWLTGGEQNRRALRGGSWYYYAFICRSANRYRFFADLCNNNIGFRVVVA</sequence>
<dbReference type="Gene3D" id="3.90.1580.10">
    <property type="entry name" value="paralog of FGE (formylglycine-generating enzyme)"/>
    <property type="match status" value="1"/>
</dbReference>
<feature type="domain" description="Sulfatase-modifying factor enzyme-like" evidence="3">
    <location>
        <begin position="498"/>
        <end position="745"/>
    </location>
</feature>
<keyword evidence="1" id="KW-0175">Coiled coil</keyword>
<dbReference type="InterPro" id="IPR042095">
    <property type="entry name" value="SUMF_sf"/>
</dbReference>
<dbReference type="InterPro" id="IPR005532">
    <property type="entry name" value="SUMF_dom"/>
</dbReference>
<dbReference type="InterPro" id="IPR051043">
    <property type="entry name" value="Sulfatase_Mod_Factor_Kinase"/>
</dbReference>
<dbReference type="RefSeq" id="WP_190576651.1">
    <property type="nucleotide sequence ID" value="NZ_CAWPQU010000034.1"/>
</dbReference>
<proteinExistence type="predicted"/>
<accession>A0ABR8C7Q4</accession>
<comment type="caution">
    <text evidence="4">The sequence shown here is derived from an EMBL/GenBank/DDBJ whole genome shotgun (WGS) entry which is preliminary data.</text>
</comment>
<dbReference type="PROSITE" id="PS00018">
    <property type="entry name" value="EF_HAND_1"/>
    <property type="match status" value="1"/>
</dbReference>
<evidence type="ECO:0000259" key="2">
    <source>
        <dbReference type="Pfam" id="PF00656"/>
    </source>
</evidence>
<dbReference type="InterPro" id="IPR018247">
    <property type="entry name" value="EF_Hand_1_Ca_BS"/>
</dbReference>
<dbReference type="Gene3D" id="3.40.50.1460">
    <property type="match status" value="1"/>
</dbReference>
<dbReference type="InterPro" id="IPR011600">
    <property type="entry name" value="Pept_C14_caspase"/>
</dbReference>
<feature type="coiled-coil region" evidence="1">
    <location>
        <begin position="353"/>
        <end position="426"/>
    </location>
</feature>
<protein>
    <submittedName>
        <fullName evidence="4">SUMF1/EgtB/PvdO family nonheme iron enzyme</fullName>
    </submittedName>
</protein>
<evidence type="ECO:0000256" key="1">
    <source>
        <dbReference type="SAM" id="Coils"/>
    </source>
</evidence>
<dbReference type="Proteomes" id="UP000618445">
    <property type="component" value="Unassembled WGS sequence"/>
</dbReference>